<organism evidence="1">
    <name type="scientific">Lepeophtheirus salmonis</name>
    <name type="common">Salmon louse</name>
    <name type="synonym">Caligus salmonis</name>
    <dbReference type="NCBI Taxonomy" id="72036"/>
    <lineage>
        <taxon>Eukaryota</taxon>
        <taxon>Metazoa</taxon>
        <taxon>Ecdysozoa</taxon>
        <taxon>Arthropoda</taxon>
        <taxon>Crustacea</taxon>
        <taxon>Multicrustacea</taxon>
        <taxon>Hexanauplia</taxon>
        <taxon>Copepoda</taxon>
        <taxon>Siphonostomatoida</taxon>
        <taxon>Caligidae</taxon>
        <taxon>Lepeophtheirus</taxon>
    </lineage>
</organism>
<sequence length="45" mass="5367">MNHIEESIFLNQMAPMQRPSSLKPTSTSVSYFHNNEVKQRYFKYS</sequence>
<name>A0A0K2UAE2_LEPSM</name>
<dbReference type="AlphaFoldDB" id="A0A0K2UAE2"/>
<evidence type="ECO:0000313" key="1">
    <source>
        <dbReference type="EMBL" id="CDW35208.1"/>
    </source>
</evidence>
<reference evidence="1" key="1">
    <citation type="submission" date="2014-05" db="EMBL/GenBank/DDBJ databases">
        <authorList>
            <person name="Chronopoulou M."/>
        </authorList>
    </citation>
    <scope>NUCLEOTIDE SEQUENCE</scope>
    <source>
        <tissue evidence="1">Whole organism</tissue>
    </source>
</reference>
<protein>
    <submittedName>
        <fullName evidence="1">Uncharacterized protein</fullName>
    </submittedName>
</protein>
<dbReference type="EMBL" id="HACA01017847">
    <property type="protein sequence ID" value="CDW35208.1"/>
    <property type="molecule type" value="Transcribed_RNA"/>
</dbReference>
<proteinExistence type="predicted"/>
<accession>A0A0K2UAE2</accession>